<dbReference type="PANTHER" id="PTHR14221">
    <property type="entry name" value="WD REPEAT DOMAIN 44"/>
    <property type="match status" value="1"/>
</dbReference>
<feature type="region of interest" description="Disordered" evidence="4">
    <location>
        <begin position="809"/>
        <end position="850"/>
    </location>
</feature>
<dbReference type="Pfam" id="PF00400">
    <property type="entry name" value="WD40"/>
    <property type="match status" value="4"/>
</dbReference>
<dbReference type="InterPro" id="IPR015943">
    <property type="entry name" value="WD40/YVTN_repeat-like_dom_sf"/>
</dbReference>
<evidence type="ECO:0000256" key="4">
    <source>
        <dbReference type="SAM" id="MobiDB-lite"/>
    </source>
</evidence>
<dbReference type="InterPro" id="IPR036322">
    <property type="entry name" value="WD40_repeat_dom_sf"/>
</dbReference>
<feature type="repeat" description="WD" evidence="3">
    <location>
        <begin position="560"/>
        <end position="594"/>
    </location>
</feature>
<dbReference type="EMBL" id="LR746273">
    <property type="protein sequence ID" value="CAA7403581.1"/>
    <property type="molecule type" value="Genomic_DNA"/>
</dbReference>
<evidence type="ECO:0000256" key="3">
    <source>
        <dbReference type="PROSITE-ProRule" id="PRU00221"/>
    </source>
</evidence>
<feature type="region of interest" description="Disordered" evidence="4">
    <location>
        <begin position="447"/>
        <end position="476"/>
    </location>
</feature>
<protein>
    <submittedName>
        <fullName evidence="5">Uncharacterized protein</fullName>
    </submittedName>
</protein>
<organism evidence="5 6">
    <name type="scientific">Spirodela intermedia</name>
    <name type="common">Intermediate duckweed</name>
    <dbReference type="NCBI Taxonomy" id="51605"/>
    <lineage>
        <taxon>Eukaryota</taxon>
        <taxon>Viridiplantae</taxon>
        <taxon>Streptophyta</taxon>
        <taxon>Embryophyta</taxon>
        <taxon>Tracheophyta</taxon>
        <taxon>Spermatophyta</taxon>
        <taxon>Magnoliopsida</taxon>
        <taxon>Liliopsida</taxon>
        <taxon>Araceae</taxon>
        <taxon>Lemnoideae</taxon>
        <taxon>Spirodela</taxon>
    </lineage>
</organism>
<reference evidence="5" key="1">
    <citation type="submission" date="2020-02" db="EMBL/GenBank/DDBJ databases">
        <authorList>
            <person name="Scholz U."/>
            <person name="Mascher M."/>
            <person name="Fiebig A."/>
        </authorList>
    </citation>
    <scope>NUCLEOTIDE SEQUENCE</scope>
</reference>
<dbReference type="AlphaFoldDB" id="A0A7I8L0S3"/>
<feature type="compositionally biased region" description="Polar residues" evidence="4">
    <location>
        <begin position="463"/>
        <end position="476"/>
    </location>
</feature>
<accession>A0A7I8L0S3</accession>
<dbReference type="FunFam" id="2.130.10.10:FF:000329">
    <property type="entry name" value="WD repeat-containing protein 44"/>
    <property type="match status" value="1"/>
</dbReference>
<dbReference type="Proteomes" id="UP000663760">
    <property type="component" value="Chromosome 10"/>
</dbReference>
<evidence type="ECO:0000256" key="2">
    <source>
        <dbReference type="ARBA" id="ARBA00022737"/>
    </source>
</evidence>
<dbReference type="PRINTS" id="PR00320">
    <property type="entry name" value="GPROTEINBRPT"/>
</dbReference>
<feature type="repeat" description="WD" evidence="3">
    <location>
        <begin position="520"/>
        <end position="560"/>
    </location>
</feature>
<dbReference type="OrthoDB" id="408728at2759"/>
<name>A0A7I8L0S3_SPIIN</name>
<dbReference type="InterPro" id="IPR001680">
    <property type="entry name" value="WD40_rpt"/>
</dbReference>
<gene>
    <name evidence="5" type="ORF">SI8410_10014259</name>
</gene>
<dbReference type="InterPro" id="IPR020472">
    <property type="entry name" value="WD40_PAC1"/>
</dbReference>
<dbReference type="PANTHER" id="PTHR14221:SF41">
    <property type="entry name" value="TRANSDUCIN_WD40 REPEAT-LIKE SUPERFAMILY PROTEIN"/>
    <property type="match status" value="1"/>
</dbReference>
<proteinExistence type="predicted"/>
<keyword evidence="2" id="KW-0677">Repeat</keyword>
<keyword evidence="6" id="KW-1185">Reference proteome</keyword>
<dbReference type="InterPro" id="IPR019775">
    <property type="entry name" value="WD40_repeat_CS"/>
</dbReference>
<dbReference type="InterPro" id="IPR040324">
    <property type="entry name" value="WDR44/Dgr2"/>
</dbReference>
<feature type="region of interest" description="Disordered" evidence="4">
    <location>
        <begin position="122"/>
        <end position="161"/>
    </location>
</feature>
<dbReference type="PROSITE" id="PS00678">
    <property type="entry name" value="WD_REPEATS_1"/>
    <property type="match status" value="1"/>
</dbReference>
<feature type="repeat" description="WD" evidence="3">
    <location>
        <begin position="404"/>
        <end position="437"/>
    </location>
</feature>
<feature type="compositionally biased region" description="Polar residues" evidence="4">
    <location>
        <begin position="144"/>
        <end position="161"/>
    </location>
</feature>
<dbReference type="PROSITE" id="PS50294">
    <property type="entry name" value="WD_REPEATS_REGION"/>
    <property type="match status" value="3"/>
</dbReference>
<evidence type="ECO:0000256" key="1">
    <source>
        <dbReference type="ARBA" id="ARBA00022574"/>
    </source>
</evidence>
<evidence type="ECO:0000313" key="6">
    <source>
        <dbReference type="Proteomes" id="UP000663760"/>
    </source>
</evidence>
<sequence>MAEVAAAEEDGEGEEDCFFESLGRISSSVSFDIGGLGSSSSDTDIDDARTSFASAVGPPAEFLRHYSFASSPIASPSSSIDGTPGEEDYGIWMGEPLSVQERRRRLLQGMGLASWRDFGSAREGRGKRRGAVDESGPLGLLQPPVSSVDATPASASNMSSRSTIVRSKSDVGEAAGRATIWRFSHLIGSPLPSCSLVRSVSTPPSFSFSPPASEEDECDGRIISVWRISGERDLQISNSRDIGDNSRPRLYTIKNLDTGKEFVIDELLEDGTWNRLSDPQTGMRLTIEEFETTLGYSPIVRELMRRANIASMGSGSATVMSSLTHGRRNVKSSGKKKGIGWFKNIRGVASSVTALMLEKEREIGSSGRCASSSTVDSSSSEWMKVRQSRKPYKELTGLYLCQEIRAHQGSIWTIKFSLDSRLLASAGEDRVIHVWQVIECDDHASSSRRIQDEAKSAPPSGYSLDQSTRMSSPDQSNLLDVREAQRLSTKISSHRKRSSIPDYVVPGTVFSLSQKPICSFHGHLDDVLDLSWSKSQYLLSSSMDKTVRLWDMASKTCLKMFAHNDYVTCIQFNPVDDRYFISGSLDAKVRIWNIPDRQVVDWTDLHEMVTAACYTPDGQGALVGSHKGTCRFYSTSDGKLHQRAQTEIQNKRRKSHAKKITGFQFVPGNPSEVLVTSADSQIRIFDGIQLTHKFRGFRNTSSQMSASCTADGNYVICASEDSNVYVWKREEPRSAGSMGKGKTWITTRSHEHFHCKDVSVAIPWPPSSNNKIEPPLLSSCLRQHGHQLPLRSPGSQQPLSSIITAAEDVSVSSRMSPGPPLAKKHSLEQTPPCLEEDLSNPSHSGPLSGGSSSSFSTSSWLMSGALSSISALNTFTSSSLPSLRWHSGSNNRSTNGPSSTAWGLVVVTAGLGGEIKIFQNFGLPRLLNRQNNIF</sequence>
<dbReference type="SMART" id="SM00320">
    <property type="entry name" value="WD40"/>
    <property type="match status" value="6"/>
</dbReference>
<keyword evidence="1 3" id="KW-0853">WD repeat</keyword>
<dbReference type="SUPFAM" id="SSF50978">
    <property type="entry name" value="WD40 repeat-like"/>
    <property type="match status" value="1"/>
</dbReference>
<dbReference type="Gene3D" id="2.130.10.10">
    <property type="entry name" value="YVTN repeat-like/Quinoprotein amine dehydrogenase"/>
    <property type="match status" value="2"/>
</dbReference>
<feature type="compositionally biased region" description="Low complexity" evidence="4">
    <location>
        <begin position="839"/>
        <end position="850"/>
    </location>
</feature>
<evidence type="ECO:0000313" key="5">
    <source>
        <dbReference type="EMBL" id="CAA7403581.1"/>
    </source>
</evidence>
<dbReference type="PROSITE" id="PS50082">
    <property type="entry name" value="WD_REPEATS_2"/>
    <property type="match status" value="3"/>
</dbReference>